<keyword evidence="2 4" id="KW-0687">Ribonucleoprotein</keyword>
<dbReference type="PROSITE" id="PS00362">
    <property type="entry name" value="RIBOSOMAL_S15"/>
    <property type="match status" value="1"/>
</dbReference>
<evidence type="ECO:0000256" key="4">
    <source>
        <dbReference type="HAMAP-Rule" id="MF_01343"/>
    </source>
</evidence>
<dbReference type="Pfam" id="PF00312">
    <property type="entry name" value="Ribosomal_S15"/>
    <property type="match status" value="1"/>
</dbReference>
<dbReference type="GO" id="GO:0019843">
    <property type="term" value="F:rRNA binding"/>
    <property type="evidence" value="ECO:0007669"/>
    <property type="project" value="UniProtKB-UniRule"/>
</dbReference>
<dbReference type="NCBIfam" id="TIGR00952">
    <property type="entry name" value="S15_bact"/>
    <property type="match status" value="1"/>
</dbReference>
<name>A0A1G5G317_9HYPH</name>
<dbReference type="SMART" id="SM01387">
    <property type="entry name" value="Ribosomal_S15"/>
    <property type="match status" value="1"/>
</dbReference>
<dbReference type="Proteomes" id="UP000199569">
    <property type="component" value="Unassembled WGS sequence"/>
</dbReference>
<gene>
    <name evidence="4" type="primary">rpsO</name>
    <name evidence="7" type="ORF">SAMN02927923_01349</name>
</gene>
<dbReference type="CDD" id="cd00353">
    <property type="entry name" value="Ribosomal_S15p_S13e"/>
    <property type="match status" value="1"/>
</dbReference>
<dbReference type="RefSeq" id="WP_091132374.1">
    <property type="nucleotide sequence ID" value="NZ_FMVJ01000004.1"/>
</dbReference>
<protein>
    <recommendedName>
        <fullName evidence="4">Small ribosomal subunit protein uS15</fullName>
    </recommendedName>
</protein>
<organism evidence="7 8">
    <name type="scientific">Microvirga guangxiensis</name>
    <dbReference type="NCBI Taxonomy" id="549386"/>
    <lineage>
        <taxon>Bacteria</taxon>
        <taxon>Pseudomonadati</taxon>
        <taxon>Pseudomonadota</taxon>
        <taxon>Alphaproteobacteria</taxon>
        <taxon>Hyphomicrobiales</taxon>
        <taxon>Methylobacteriaceae</taxon>
        <taxon>Microvirga</taxon>
    </lineage>
</organism>
<dbReference type="AlphaFoldDB" id="A0A1G5G317"/>
<proteinExistence type="inferred from homology"/>
<reference evidence="7 8" key="1">
    <citation type="submission" date="2016-10" db="EMBL/GenBank/DDBJ databases">
        <authorList>
            <person name="de Groot N.N."/>
        </authorList>
    </citation>
    <scope>NUCLEOTIDE SEQUENCE [LARGE SCALE GENOMIC DNA]</scope>
    <source>
        <strain evidence="7 8">CGMCC 1.7666</strain>
    </source>
</reference>
<comment type="function">
    <text evidence="4 6">One of the primary rRNA binding proteins, it binds directly to 16S rRNA where it helps nucleate assembly of the platform of the 30S subunit by binding and bridging several RNA helices of the 16S rRNA.</text>
</comment>
<comment type="function">
    <text evidence="4">Forms an intersubunit bridge (bridge B4) with the 23S rRNA of the 50S subunit in the ribosome.</text>
</comment>
<dbReference type="EMBL" id="FMVJ01000004">
    <property type="protein sequence ID" value="SCY45570.1"/>
    <property type="molecule type" value="Genomic_DNA"/>
</dbReference>
<dbReference type="Gene3D" id="1.10.287.10">
    <property type="entry name" value="S15/NS1, RNA-binding"/>
    <property type="match status" value="1"/>
</dbReference>
<dbReference type="OrthoDB" id="9799262at2"/>
<dbReference type="Gene3D" id="6.10.250.3130">
    <property type="match status" value="1"/>
</dbReference>
<dbReference type="HAMAP" id="MF_01343_B">
    <property type="entry name" value="Ribosomal_uS15_B"/>
    <property type="match status" value="1"/>
</dbReference>
<comment type="similarity">
    <text evidence="4 5">Belongs to the universal ribosomal protein uS15 family.</text>
</comment>
<evidence type="ECO:0000256" key="1">
    <source>
        <dbReference type="ARBA" id="ARBA00022980"/>
    </source>
</evidence>
<dbReference type="STRING" id="549386.SAMN02927923_01349"/>
<dbReference type="InterPro" id="IPR009068">
    <property type="entry name" value="uS15_NS1_RNA-bd_sf"/>
</dbReference>
<evidence type="ECO:0000313" key="7">
    <source>
        <dbReference type="EMBL" id="SCY45570.1"/>
    </source>
</evidence>
<evidence type="ECO:0000313" key="8">
    <source>
        <dbReference type="Proteomes" id="UP000199569"/>
    </source>
</evidence>
<dbReference type="InterPro" id="IPR005290">
    <property type="entry name" value="Ribosomal_uS15_bac-type"/>
</dbReference>
<dbReference type="GO" id="GO:0006412">
    <property type="term" value="P:translation"/>
    <property type="evidence" value="ECO:0007669"/>
    <property type="project" value="UniProtKB-UniRule"/>
</dbReference>
<dbReference type="PANTHER" id="PTHR23321:SF26">
    <property type="entry name" value="SMALL RIBOSOMAL SUBUNIT PROTEIN US15M"/>
    <property type="match status" value="1"/>
</dbReference>
<keyword evidence="1 4" id="KW-0689">Ribosomal protein</keyword>
<sequence length="89" mass="10248">MSITAERKNALVKEFAQKAGDTGSPEVQIAILTERITNLTGHFKTHNKDNHSRRGLLKLVSSRRSLLDYLKKKDENRYKTLIEKLGIRR</sequence>
<keyword evidence="4 6" id="KW-0694">RNA-binding</keyword>
<keyword evidence="8" id="KW-1185">Reference proteome</keyword>
<evidence type="ECO:0000256" key="2">
    <source>
        <dbReference type="ARBA" id="ARBA00023274"/>
    </source>
</evidence>
<dbReference type="GO" id="GO:0003735">
    <property type="term" value="F:structural constituent of ribosome"/>
    <property type="evidence" value="ECO:0007669"/>
    <property type="project" value="InterPro"/>
</dbReference>
<keyword evidence="4 6" id="KW-0699">rRNA-binding</keyword>
<dbReference type="InterPro" id="IPR000589">
    <property type="entry name" value="Ribosomal_uS15"/>
</dbReference>
<evidence type="ECO:0000256" key="5">
    <source>
        <dbReference type="RuleBase" id="RU003919"/>
    </source>
</evidence>
<dbReference type="FunFam" id="1.10.287.10:FF:000002">
    <property type="entry name" value="30S ribosomal protein S15"/>
    <property type="match status" value="1"/>
</dbReference>
<evidence type="ECO:0000256" key="6">
    <source>
        <dbReference type="RuleBase" id="RU004524"/>
    </source>
</evidence>
<dbReference type="PANTHER" id="PTHR23321">
    <property type="entry name" value="RIBOSOMAL PROTEIN S15, BACTERIAL AND ORGANELLAR"/>
    <property type="match status" value="1"/>
</dbReference>
<comment type="subunit">
    <text evidence="3 4">Part of the 30S ribosomal subunit. Forms a bridge to the 50S subunit in the 70S ribosome, contacting the 23S rRNA.</text>
</comment>
<evidence type="ECO:0000256" key="3">
    <source>
        <dbReference type="ARBA" id="ARBA00064542"/>
    </source>
</evidence>
<dbReference type="SUPFAM" id="SSF47060">
    <property type="entry name" value="S15/NS1 RNA-binding domain"/>
    <property type="match status" value="1"/>
</dbReference>
<dbReference type="GO" id="GO:0022627">
    <property type="term" value="C:cytosolic small ribosomal subunit"/>
    <property type="evidence" value="ECO:0007669"/>
    <property type="project" value="TreeGrafter"/>
</dbReference>
<accession>A0A1G5G317</accession>